<protein>
    <submittedName>
        <fullName evidence="1">Uncharacterized protein</fullName>
    </submittedName>
</protein>
<proteinExistence type="predicted"/>
<gene>
    <name evidence="1" type="ORF">LCGC14_3164240</name>
</gene>
<dbReference type="AlphaFoldDB" id="A0A0F8WDM8"/>
<accession>A0A0F8WDM8</accession>
<reference evidence="1" key="1">
    <citation type="journal article" date="2015" name="Nature">
        <title>Complex archaea that bridge the gap between prokaryotes and eukaryotes.</title>
        <authorList>
            <person name="Spang A."/>
            <person name="Saw J.H."/>
            <person name="Jorgensen S.L."/>
            <person name="Zaremba-Niedzwiedzka K."/>
            <person name="Martijn J."/>
            <person name="Lind A.E."/>
            <person name="van Eijk R."/>
            <person name="Schleper C."/>
            <person name="Guy L."/>
            <person name="Ettema T.J."/>
        </authorList>
    </citation>
    <scope>NUCLEOTIDE SEQUENCE</scope>
</reference>
<organism evidence="1">
    <name type="scientific">marine sediment metagenome</name>
    <dbReference type="NCBI Taxonomy" id="412755"/>
    <lineage>
        <taxon>unclassified sequences</taxon>
        <taxon>metagenomes</taxon>
        <taxon>ecological metagenomes</taxon>
    </lineage>
</organism>
<sequence>MPEEADVEVDWEKVKRLRAEVVAADKAYDKARQECTEAGARQFAAHELAGAADKNLNAALWPVAE</sequence>
<name>A0A0F8WDM8_9ZZZZ</name>
<comment type="caution">
    <text evidence="1">The sequence shown here is derived from an EMBL/GenBank/DDBJ whole genome shotgun (WGS) entry which is preliminary data.</text>
</comment>
<evidence type="ECO:0000313" key="1">
    <source>
        <dbReference type="EMBL" id="KKK46230.1"/>
    </source>
</evidence>
<dbReference type="EMBL" id="LAZR01070025">
    <property type="protein sequence ID" value="KKK46230.1"/>
    <property type="molecule type" value="Genomic_DNA"/>
</dbReference>